<sequence>MNKTSIFAIILGVVLISGTLPTQSFADVISPRQQMKLDFTAEQVICAEGFVKITKNSSNKVSCVKPSTAEKLAENGWAKQLSEKKLEEIKNKKLKKGESAGTITKIATLKQQGQASTGAKASIGGYSYIFEACGTTKLVKAPEIYVTSDSDTKSVKLGSPLKAGSCYTSSVIIKAADPNSISAKLLNKGGVTEKISSLETQIADLKSKISEAKQKLPNKNDKTIIPENTSEIVSMKKELKELQNQLQRYKMVLYVPPNVKASKIDLPKSLTGKPLDGMTSDLVSVTDSVSPTGSNNPDLKRFNVVFEACAGTQSVRLPIITVTSDSDSVDVKLIDRIIPESCQVGITRINALDSDSIATSISGNSGISSQIQSLETQLKEMEESLANKRSMLGDFVSKKLTSETEPQVLKLTLDISELRTDILEKRVQLNSLLLKAQ</sequence>
<evidence type="ECO:0000313" key="3">
    <source>
        <dbReference type="Proteomes" id="UP000509771"/>
    </source>
</evidence>
<gene>
    <name evidence="2" type="ORF">C5F47_07195</name>
</gene>
<dbReference type="EMBL" id="CP026993">
    <property type="protein sequence ID" value="QLH03344.1"/>
    <property type="molecule type" value="Genomic_DNA"/>
</dbReference>
<keyword evidence="3" id="KW-1185">Reference proteome</keyword>
<proteinExistence type="predicted"/>
<feature type="coiled-coil region" evidence="1">
    <location>
        <begin position="195"/>
        <end position="252"/>
    </location>
</feature>
<feature type="coiled-coil region" evidence="1">
    <location>
        <begin position="364"/>
        <end position="391"/>
    </location>
</feature>
<evidence type="ECO:0000313" key="2">
    <source>
        <dbReference type="EMBL" id="QLH03344.1"/>
    </source>
</evidence>
<dbReference type="AlphaFoldDB" id="A0A7D5R6J3"/>
<keyword evidence="1" id="KW-0175">Coiled coil</keyword>
<dbReference type="OrthoDB" id="3188at2157"/>
<name>A0A7D5R6J3_9ARCH</name>
<reference evidence="2 3" key="1">
    <citation type="submission" date="2018-02" db="EMBL/GenBank/DDBJ databases">
        <title>Complete genome of Nitrosopumilus cobalaminigenes HCA1.</title>
        <authorList>
            <person name="Qin W."/>
            <person name="Zheng Y."/>
            <person name="Stahl D.A."/>
        </authorList>
    </citation>
    <scope>NUCLEOTIDE SEQUENCE [LARGE SCALE GENOMIC DNA]</scope>
    <source>
        <strain evidence="2 3">HCA1</strain>
    </source>
</reference>
<evidence type="ECO:0000256" key="1">
    <source>
        <dbReference type="SAM" id="Coils"/>
    </source>
</evidence>
<organism evidence="2 3">
    <name type="scientific">Nitrosopumilus cobalaminigenes</name>
    <dbReference type="NCBI Taxonomy" id="1470066"/>
    <lineage>
        <taxon>Archaea</taxon>
        <taxon>Nitrososphaerota</taxon>
        <taxon>Nitrososphaeria</taxon>
        <taxon>Nitrosopumilales</taxon>
        <taxon>Nitrosopumilaceae</taxon>
        <taxon>Nitrosopumilus</taxon>
    </lineage>
</organism>
<dbReference type="GeneID" id="56059829"/>
<accession>A0A7D5R6J3</accession>
<dbReference type="Proteomes" id="UP000509771">
    <property type="component" value="Chromosome"/>
</dbReference>
<dbReference type="KEGG" id="ncl:C5F47_07195"/>
<protein>
    <submittedName>
        <fullName evidence="2">Uncharacterized protein</fullName>
    </submittedName>
</protein>
<dbReference type="RefSeq" id="WP_179360458.1">
    <property type="nucleotide sequence ID" value="NZ_CP026993.1"/>
</dbReference>